<dbReference type="SUPFAM" id="SSF64288">
    <property type="entry name" value="Chorismate lyase-like"/>
    <property type="match status" value="1"/>
</dbReference>
<dbReference type="SMART" id="SM00345">
    <property type="entry name" value="HTH_GNTR"/>
    <property type="match status" value="1"/>
</dbReference>
<dbReference type="InterPro" id="IPR036390">
    <property type="entry name" value="WH_DNA-bd_sf"/>
</dbReference>
<dbReference type="InterPro" id="IPR028978">
    <property type="entry name" value="Chorismate_lyase_/UTRA_dom_sf"/>
</dbReference>
<organism evidence="5 6">
    <name type="scientific">Comamonas terrigena</name>
    <dbReference type="NCBI Taxonomy" id="32013"/>
    <lineage>
        <taxon>Bacteria</taxon>
        <taxon>Pseudomonadati</taxon>
        <taxon>Pseudomonadota</taxon>
        <taxon>Betaproteobacteria</taxon>
        <taxon>Burkholderiales</taxon>
        <taxon>Comamonadaceae</taxon>
        <taxon>Comamonas</taxon>
    </lineage>
</organism>
<name>A0A2A7US88_COMTR</name>
<dbReference type="OrthoDB" id="7363114at2"/>
<gene>
    <name evidence="5" type="ORF">CRM82_05825</name>
</gene>
<dbReference type="GO" id="GO:0003700">
    <property type="term" value="F:DNA-binding transcription factor activity"/>
    <property type="evidence" value="ECO:0007669"/>
    <property type="project" value="InterPro"/>
</dbReference>
<dbReference type="PANTHER" id="PTHR44846">
    <property type="entry name" value="MANNOSYL-D-GLYCERATE TRANSPORT/METABOLISM SYSTEM REPRESSOR MNGR-RELATED"/>
    <property type="match status" value="1"/>
</dbReference>
<evidence type="ECO:0000256" key="1">
    <source>
        <dbReference type="ARBA" id="ARBA00023015"/>
    </source>
</evidence>
<keyword evidence="1" id="KW-0805">Transcription regulation</keyword>
<dbReference type="InterPro" id="IPR050679">
    <property type="entry name" value="Bact_HTH_transcr_reg"/>
</dbReference>
<dbReference type="Gene3D" id="3.40.1410.10">
    <property type="entry name" value="Chorismate lyase-like"/>
    <property type="match status" value="1"/>
</dbReference>
<accession>A0A2A7US88</accession>
<dbReference type="STRING" id="1219032.GCA_001515545_03287"/>
<dbReference type="SMART" id="SM00866">
    <property type="entry name" value="UTRA"/>
    <property type="match status" value="1"/>
</dbReference>
<protein>
    <submittedName>
        <fullName evidence="5">GntR family transcriptional regulator</fullName>
    </submittedName>
</protein>
<dbReference type="GeneID" id="80800108"/>
<dbReference type="AlphaFoldDB" id="A0A2A7US88"/>
<feature type="domain" description="HTH gntR-type" evidence="4">
    <location>
        <begin position="24"/>
        <end position="92"/>
    </location>
</feature>
<dbReference type="Proteomes" id="UP000220246">
    <property type="component" value="Unassembled WGS sequence"/>
</dbReference>
<evidence type="ECO:0000256" key="2">
    <source>
        <dbReference type="ARBA" id="ARBA00023125"/>
    </source>
</evidence>
<dbReference type="GO" id="GO:0003677">
    <property type="term" value="F:DNA binding"/>
    <property type="evidence" value="ECO:0007669"/>
    <property type="project" value="UniProtKB-KW"/>
</dbReference>
<dbReference type="PROSITE" id="PS50949">
    <property type="entry name" value="HTH_GNTR"/>
    <property type="match status" value="1"/>
</dbReference>
<proteinExistence type="predicted"/>
<dbReference type="Pfam" id="PF00392">
    <property type="entry name" value="GntR"/>
    <property type="match status" value="1"/>
</dbReference>
<evidence type="ECO:0000313" key="5">
    <source>
        <dbReference type="EMBL" id="PEH88185.1"/>
    </source>
</evidence>
<keyword evidence="6" id="KW-1185">Reference proteome</keyword>
<sequence>MPRTATPSSHTATRTAKRPVAADGPLYQQLYQQLCAAIQNGQYPVHSSFPTEVQLCAQYGVSRHTVREATRRMVEEGLISKQPGAGSVVRATQPVVPYVLTSESTFQDAMTYGDSTRLEVLASQRKEADAALAAILHCPQRSVWMELTAMRHPTGQVSPMSYSQIYLRPAFAEIIAHLHGDHPSIYTLLKTLCGVEADSIRQRIEADLMPDPALHLLRLPAGSPALHVVRAYYDTQDQLLAASVNWYIPARFRMETTWRREDGGAPVAHSITAR</sequence>
<reference evidence="6" key="1">
    <citation type="submission" date="2017-09" db="EMBL/GenBank/DDBJ databases">
        <title>FDA dAtabase for Regulatory Grade micrObial Sequences (FDA-ARGOS): Supporting development and validation of Infectious Disease Dx tests.</title>
        <authorList>
            <person name="Minogue T."/>
            <person name="Wolcott M."/>
            <person name="Wasieloski L."/>
            <person name="Aguilar W."/>
            <person name="Moore D."/>
            <person name="Tallon L."/>
            <person name="Sadzewicz L."/>
            <person name="Ott S."/>
            <person name="Zhao X."/>
            <person name="Nagaraj S."/>
            <person name="Vavikolanu K."/>
            <person name="Aluvathingal J."/>
            <person name="Nadendla S."/>
            <person name="Sichtig H."/>
        </authorList>
    </citation>
    <scope>NUCLEOTIDE SEQUENCE [LARGE SCALE GENOMIC DNA]</scope>
    <source>
        <strain evidence="6">FDAARGOS_394</strain>
    </source>
</reference>
<dbReference type="GO" id="GO:0045892">
    <property type="term" value="P:negative regulation of DNA-templated transcription"/>
    <property type="evidence" value="ECO:0007669"/>
    <property type="project" value="TreeGrafter"/>
</dbReference>
<evidence type="ECO:0000256" key="3">
    <source>
        <dbReference type="ARBA" id="ARBA00023163"/>
    </source>
</evidence>
<dbReference type="SUPFAM" id="SSF46785">
    <property type="entry name" value="Winged helix' DNA-binding domain"/>
    <property type="match status" value="1"/>
</dbReference>
<evidence type="ECO:0000259" key="4">
    <source>
        <dbReference type="PROSITE" id="PS50949"/>
    </source>
</evidence>
<keyword evidence="2" id="KW-0238">DNA-binding</keyword>
<dbReference type="EMBL" id="PDEA01000001">
    <property type="protein sequence ID" value="PEH88185.1"/>
    <property type="molecule type" value="Genomic_DNA"/>
</dbReference>
<dbReference type="InterPro" id="IPR036388">
    <property type="entry name" value="WH-like_DNA-bd_sf"/>
</dbReference>
<dbReference type="InterPro" id="IPR000524">
    <property type="entry name" value="Tscrpt_reg_HTH_GntR"/>
</dbReference>
<dbReference type="RefSeq" id="WP_066540183.1">
    <property type="nucleotide sequence ID" value="NZ_DALZQJ010000003.1"/>
</dbReference>
<dbReference type="Pfam" id="PF07702">
    <property type="entry name" value="UTRA"/>
    <property type="match status" value="1"/>
</dbReference>
<comment type="caution">
    <text evidence="5">The sequence shown here is derived from an EMBL/GenBank/DDBJ whole genome shotgun (WGS) entry which is preliminary data.</text>
</comment>
<dbReference type="Gene3D" id="1.10.10.10">
    <property type="entry name" value="Winged helix-like DNA-binding domain superfamily/Winged helix DNA-binding domain"/>
    <property type="match status" value="1"/>
</dbReference>
<evidence type="ECO:0000313" key="6">
    <source>
        <dbReference type="Proteomes" id="UP000220246"/>
    </source>
</evidence>
<dbReference type="CDD" id="cd07377">
    <property type="entry name" value="WHTH_GntR"/>
    <property type="match status" value="1"/>
</dbReference>
<keyword evidence="3" id="KW-0804">Transcription</keyword>
<dbReference type="PRINTS" id="PR00035">
    <property type="entry name" value="HTHGNTR"/>
</dbReference>
<dbReference type="InterPro" id="IPR011663">
    <property type="entry name" value="UTRA"/>
</dbReference>
<dbReference type="PANTHER" id="PTHR44846:SF1">
    <property type="entry name" value="MANNOSYL-D-GLYCERATE TRANSPORT_METABOLISM SYSTEM REPRESSOR MNGR-RELATED"/>
    <property type="match status" value="1"/>
</dbReference>